<dbReference type="EMBL" id="BSRZ01000032">
    <property type="protein sequence ID" value="GLW67676.1"/>
    <property type="molecule type" value="Genomic_DNA"/>
</dbReference>
<dbReference type="RefSeq" id="WP_217998793.1">
    <property type="nucleotide sequence ID" value="NZ_BSRZ01000032.1"/>
</dbReference>
<gene>
    <name evidence="3" type="ORF">Arub01_59190</name>
</gene>
<name>A0A9W6Q2Q3_9ACTN</name>
<dbReference type="AlphaFoldDB" id="A0A9W6Q2Q3"/>
<accession>A0A9W6Q2Q3</accession>
<dbReference type="Proteomes" id="UP001165124">
    <property type="component" value="Unassembled WGS sequence"/>
</dbReference>
<reference evidence="3" key="1">
    <citation type="submission" date="2023-02" db="EMBL/GenBank/DDBJ databases">
        <title>Actinomadura rubrobrunea NBRC 14622.</title>
        <authorList>
            <person name="Ichikawa N."/>
            <person name="Sato H."/>
            <person name="Tonouchi N."/>
        </authorList>
    </citation>
    <scope>NUCLEOTIDE SEQUENCE</scope>
    <source>
        <strain evidence="3">NBRC 14622</strain>
    </source>
</reference>
<dbReference type="Gene3D" id="1.25.40.10">
    <property type="entry name" value="Tetratricopeptide repeat domain"/>
    <property type="match status" value="1"/>
</dbReference>
<evidence type="ECO:0000256" key="1">
    <source>
        <dbReference type="SAM" id="MobiDB-lite"/>
    </source>
</evidence>
<protein>
    <recommendedName>
        <fullName evidence="2">HTH cro/C1-type domain-containing protein</fullName>
    </recommendedName>
</protein>
<sequence>MTTKISRRRRAELARAAHQIRARGQRAGWPVARIAAVIQTELPEVLPLEAWRWAYGWSRAQTVRMVAGYYQTHQLGTARLNESMLCRWEHGDTRPGPDYAAALCGVYGTDPAQLGLWPTWRAAPHQPGRYGAWGTIPAPKDGYGYPMHSLAALRESVELTMEVEGPAGGPQTIEAVQAAVTYYDLHYSKWAPNVLAAEVHRTRALVGNMLRHDPPTEQRTDLRRLAGWLSAIAGNLAFHLADTDAAAVHLATAERLGAAAGDTWLQCWALGARSMVAHHHDRHAEAIELAQRAHQLANTPLRRAQMLAWGQLRPTAALGLRDEVTRIAAAARDAMAADPNGDQPGRTGFDLAELQLHLAEASLTVGDHAAARRYADTSTRSVPRGRPGWAAATLVLARAEAARGRFDDAAALATEVLDEIPAASLRSTTRTRLTLLDADIATRAPSRVVRDLHERVASLPELTPLSGPSDEPNGTET</sequence>
<dbReference type="InterPro" id="IPR011990">
    <property type="entry name" value="TPR-like_helical_dom_sf"/>
</dbReference>
<feature type="region of interest" description="Disordered" evidence="1">
    <location>
        <begin position="458"/>
        <end position="477"/>
    </location>
</feature>
<dbReference type="SUPFAM" id="SSF48452">
    <property type="entry name" value="TPR-like"/>
    <property type="match status" value="1"/>
</dbReference>
<comment type="caution">
    <text evidence="3">The sequence shown here is derived from an EMBL/GenBank/DDBJ whole genome shotgun (WGS) entry which is preliminary data.</text>
</comment>
<dbReference type="InterPro" id="IPR001387">
    <property type="entry name" value="Cro/C1-type_HTH"/>
</dbReference>
<keyword evidence="4" id="KW-1185">Reference proteome</keyword>
<proteinExistence type="predicted"/>
<evidence type="ECO:0000259" key="2">
    <source>
        <dbReference type="PROSITE" id="PS50943"/>
    </source>
</evidence>
<feature type="domain" description="HTH cro/C1-type" evidence="2">
    <location>
        <begin position="83"/>
        <end position="114"/>
    </location>
</feature>
<organism evidence="3 4">
    <name type="scientific">Actinomadura rubrobrunea</name>
    <dbReference type="NCBI Taxonomy" id="115335"/>
    <lineage>
        <taxon>Bacteria</taxon>
        <taxon>Bacillati</taxon>
        <taxon>Actinomycetota</taxon>
        <taxon>Actinomycetes</taxon>
        <taxon>Streptosporangiales</taxon>
        <taxon>Thermomonosporaceae</taxon>
        <taxon>Actinomadura</taxon>
    </lineage>
</organism>
<dbReference type="PROSITE" id="PS50943">
    <property type="entry name" value="HTH_CROC1"/>
    <property type="match status" value="1"/>
</dbReference>
<evidence type="ECO:0000313" key="4">
    <source>
        <dbReference type="Proteomes" id="UP001165124"/>
    </source>
</evidence>
<evidence type="ECO:0000313" key="3">
    <source>
        <dbReference type="EMBL" id="GLW67676.1"/>
    </source>
</evidence>